<feature type="binding site" evidence="17">
    <location>
        <position position="337"/>
    </location>
    <ligand>
        <name>(6S)-NADPHX</name>
        <dbReference type="ChEBI" id="CHEBI:64076"/>
    </ligand>
</feature>
<dbReference type="GO" id="GO:0052856">
    <property type="term" value="F:NAD(P)HX epimerase activity"/>
    <property type="evidence" value="ECO:0007669"/>
    <property type="project" value="UniProtKB-UniRule"/>
</dbReference>
<dbReference type="PANTHER" id="PTHR12592">
    <property type="entry name" value="ATP-DEPENDENT (S)-NAD(P)H-HYDRATE DEHYDRATASE FAMILY MEMBER"/>
    <property type="match status" value="1"/>
</dbReference>
<evidence type="ECO:0000259" key="20">
    <source>
        <dbReference type="PROSITE" id="PS51383"/>
    </source>
</evidence>
<dbReference type="GO" id="GO:0046872">
    <property type="term" value="F:metal ion binding"/>
    <property type="evidence" value="ECO:0007669"/>
    <property type="project" value="UniProtKB-UniRule"/>
</dbReference>
<dbReference type="PIRSF" id="PIRSF017184">
    <property type="entry name" value="Nnr"/>
    <property type="match status" value="1"/>
</dbReference>
<dbReference type="GO" id="GO:0005524">
    <property type="term" value="F:ATP binding"/>
    <property type="evidence" value="ECO:0007669"/>
    <property type="project" value="UniProtKB-UniRule"/>
</dbReference>
<evidence type="ECO:0000256" key="19">
    <source>
        <dbReference type="PIRNR" id="PIRNR017184"/>
    </source>
</evidence>
<comment type="catalytic activity">
    <reaction evidence="1 18 19">
        <text>(6R)-NADHX = (6S)-NADHX</text>
        <dbReference type="Rhea" id="RHEA:32215"/>
        <dbReference type="ChEBI" id="CHEBI:64074"/>
        <dbReference type="ChEBI" id="CHEBI:64075"/>
        <dbReference type="EC" id="5.1.99.6"/>
    </reaction>
</comment>
<dbReference type="HAMAP" id="MF_01965">
    <property type="entry name" value="NADHX_dehydratase"/>
    <property type="match status" value="1"/>
</dbReference>
<evidence type="ECO:0000256" key="6">
    <source>
        <dbReference type="ARBA" id="ARBA00022741"/>
    </source>
</evidence>
<evidence type="ECO:0000256" key="11">
    <source>
        <dbReference type="ARBA" id="ARBA00023235"/>
    </source>
</evidence>
<dbReference type="OrthoDB" id="9806925at2"/>
<feature type="binding site" evidence="17">
    <location>
        <position position="381"/>
    </location>
    <ligand>
        <name>(6S)-NADPHX</name>
        <dbReference type="ChEBI" id="CHEBI:64076"/>
    </ligand>
</feature>
<evidence type="ECO:0000256" key="16">
    <source>
        <dbReference type="ARBA" id="ARBA00049209"/>
    </source>
</evidence>
<feature type="binding site" evidence="18">
    <location>
        <position position="183"/>
    </location>
    <ligand>
        <name>(6S)-NADPHX</name>
        <dbReference type="ChEBI" id="CHEBI:64076"/>
    </ligand>
</feature>
<accession>A0A1H1F508</accession>
<comment type="caution">
    <text evidence="18">Lacks conserved residue(s) required for the propagation of feature annotation.</text>
</comment>
<comment type="subunit">
    <text evidence="17">Homotetramer.</text>
</comment>
<comment type="function">
    <text evidence="18">Catalyzes the epimerization of the S- and R-forms of NAD(P)HX, a damaged form of NAD(P)H that is a result of enzymatic or heat-dependent hydration. This is a prerequisite for the S-specific NAD(P)H-hydrate dehydratase to allow the repair of both epimers of NAD(P)HX.</text>
</comment>
<dbReference type="InterPro" id="IPR004443">
    <property type="entry name" value="YjeF_N_dom"/>
</dbReference>
<dbReference type="CDD" id="cd01171">
    <property type="entry name" value="YXKO-related"/>
    <property type="match status" value="1"/>
</dbReference>
<evidence type="ECO:0000256" key="12">
    <source>
        <dbReference type="ARBA" id="ARBA00023239"/>
    </source>
</evidence>
<comment type="similarity">
    <text evidence="18">Belongs to the NnrE/AIBP family.</text>
</comment>
<comment type="catalytic activity">
    <reaction evidence="2 18 19">
        <text>(6R)-NADPHX = (6S)-NADPHX</text>
        <dbReference type="Rhea" id="RHEA:32227"/>
        <dbReference type="ChEBI" id="CHEBI:64076"/>
        <dbReference type="ChEBI" id="CHEBI:64077"/>
        <dbReference type="EC" id="5.1.99.6"/>
    </reaction>
</comment>
<feature type="domain" description="YjeF N-terminal" evidence="21">
    <location>
        <begin position="10"/>
        <end position="240"/>
    </location>
</feature>
<organism evidence="22 23">
    <name type="scientific">Crystallibacter crystallopoietes</name>
    <dbReference type="NCBI Taxonomy" id="37928"/>
    <lineage>
        <taxon>Bacteria</taxon>
        <taxon>Bacillati</taxon>
        <taxon>Actinomycetota</taxon>
        <taxon>Actinomycetes</taxon>
        <taxon>Micrococcales</taxon>
        <taxon>Micrococcaceae</taxon>
        <taxon>Crystallibacter</taxon>
    </lineage>
</organism>
<dbReference type="InterPro" id="IPR000631">
    <property type="entry name" value="CARKD"/>
</dbReference>
<dbReference type="PANTHER" id="PTHR12592:SF0">
    <property type="entry name" value="ATP-DEPENDENT (S)-NAD(P)H-HYDRATE DEHYDRATASE"/>
    <property type="match status" value="1"/>
</dbReference>
<keyword evidence="5 18" id="KW-0479">Metal-binding</keyword>
<comment type="catalytic activity">
    <reaction evidence="15 17 19">
        <text>(6S)-NADHX + ADP = AMP + phosphate + NADH + H(+)</text>
        <dbReference type="Rhea" id="RHEA:32223"/>
        <dbReference type="ChEBI" id="CHEBI:15378"/>
        <dbReference type="ChEBI" id="CHEBI:43474"/>
        <dbReference type="ChEBI" id="CHEBI:57945"/>
        <dbReference type="ChEBI" id="CHEBI:64074"/>
        <dbReference type="ChEBI" id="CHEBI:456215"/>
        <dbReference type="ChEBI" id="CHEBI:456216"/>
        <dbReference type="EC" id="4.2.1.136"/>
    </reaction>
</comment>
<evidence type="ECO:0000256" key="5">
    <source>
        <dbReference type="ARBA" id="ARBA00022723"/>
    </source>
</evidence>
<feature type="binding site" evidence="17">
    <location>
        <begin position="423"/>
        <end position="427"/>
    </location>
    <ligand>
        <name>AMP</name>
        <dbReference type="ChEBI" id="CHEBI:456215"/>
    </ligand>
</feature>
<feature type="domain" description="YjeF C-terminal" evidence="20">
    <location>
        <begin position="247"/>
        <end position="522"/>
    </location>
</feature>
<comment type="similarity">
    <text evidence="17">Belongs to the NnrD/CARKD family.</text>
</comment>
<feature type="binding site" evidence="18">
    <location>
        <position position="148"/>
    </location>
    <ligand>
        <name>K(+)</name>
        <dbReference type="ChEBI" id="CHEBI:29103"/>
    </ligand>
</feature>
<evidence type="ECO:0000256" key="9">
    <source>
        <dbReference type="ARBA" id="ARBA00022958"/>
    </source>
</evidence>
<keyword evidence="6 17" id="KW-0547">Nucleotide-binding</keyword>
<feature type="binding site" evidence="18">
    <location>
        <begin position="62"/>
        <end position="66"/>
    </location>
    <ligand>
        <name>(6S)-NADPHX</name>
        <dbReference type="ChEBI" id="CHEBI:64076"/>
    </ligand>
</feature>
<comment type="function">
    <text evidence="17">Catalyzes the dehydration of the S-form of NAD(P)HX at the expense of ADP, which is converted to AMP. Together with NAD(P)HX epimerase, which catalyzes the epimerization of the S- and R-forms, the enzyme allows the repair of both epimers of NAD(P)HX, a damaged form of NAD(P)H that is a result of enzymatic or heat-dependent hydration.</text>
</comment>
<feature type="binding site" evidence="17">
    <location>
        <position position="453"/>
    </location>
    <ligand>
        <name>(6S)-NADPHX</name>
        <dbReference type="ChEBI" id="CHEBI:64076"/>
    </ligand>
</feature>
<evidence type="ECO:0000256" key="8">
    <source>
        <dbReference type="ARBA" id="ARBA00022857"/>
    </source>
</evidence>
<keyword evidence="9 18" id="KW-0630">Potassium</keyword>
<evidence type="ECO:0000313" key="23">
    <source>
        <dbReference type="Proteomes" id="UP000181917"/>
    </source>
</evidence>
<evidence type="ECO:0000259" key="21">
    <source>
        <dbReference type="PROSITE" id="PS51385"/>
    </source>
</evidence>
<dbReference type="InterPro" id="IPR017953">
    <property type="entry name" value="Carbohydrate_kinase_pred_CS"/>
</dbReference>
<feature type="binding site" evidence="18">
    <location>
        <begin position="152"/>
        <end position="158"/>
    </location>
    <ligand>
        <name>(6S)-NADPHX</name>
        <dbReference type="ChEBI" id="CHEBI:64076"/>
    </ligand>
</feature>
<dbReference type="EC" id="5.1.99.6" evidence="19"/>
<dbReference type="NCBIfam" id="TIGR00197">
    <property type="entry name" value="yjeF_nterm"/>
    <property type="match status" value="1"/>
</dbReference>
<feature type="binding site" evidence="17">
    <location>
        <position position="452"/>
    </location>
    <ligand>
        <name>AMP</name>
        <dbReference type="ChEBI" id="CHEBI:456215"/>
    </ligand>
</feature>
<dbReference type="InterPro" id="IPR030677">
    <property type="entry name" value="Nnr"/>
</dbReference>
<keyword evidence="23" id="KW-1185">Reference proteome</keyword>
<evidence type="ECO:0000256" key="10">
    <source>
        <dbReference type="ARBA" id="ARBA00023027"/>
    </source>
</evidence>
<dbReference type="KEGG" id="acry:AC20117_01190"/>
<proteinExistence type="inferred from homology"/>
<evidence type="ECO:0000256" key="15">
    <source>
        <dbReference type="ARBA" id="ARBA00048238"/>
    </source>
</evidence>
<dbReference type="SMR" id="A0A1H1F508"/>
<evidence type="ECO:0000256" key="14">
    <source>
        <dbReference type="ARBA" id="ARBA00025153"/>
    </source>
</evidence>
<keyword evidence="22" id="KW-0808">Transferase</keyword>
<keyword evidence="13" id="KW-0511">Multifunctional enzyme</keyword>
<keyword evidence="22" id="KW-0418">Kinase</keyword>
<evidence type="ECO:0000256" key="18">
    <source>
        <dbReference type="HAMAP-Rule" id="MF_01966"/>
    </source>
</evidence>
<feature type="binding site" evidence="18">
    <location>
        <position position="63"/>
    </location>
    <ligand>
        <name>K(+)</name>
        <dbReference type="ChEBI" id="CHEBI:29103"/>
    </ligand>
</feature>
<dbReference type="InterPro" id="IPR036652">
    <property type="entry name" value="YjeF_N_dom_sf"/>
</dbReference>
<evidence type="ECO:0000256" key="7">
    <source>
        <dbReference type="ARBA" id="ARBA00022840"/>
    </source>
</evidence>
<feature type="binding site" evidence="17">
    <location>
        <position position="282"/>
    </location>
    <ligand>
        <name>(6S)-NADPHX</name>
        <dbReference type="ChEBI" id="CHEBI:64076"/>
    </ligand>
</feature>
<comment type="cofactor">
    <cofactor evidence="17">
        <name>Mg(2+)</name>
        <dbReference type="ChEBI" id="CHEBI:18420"/>
    </cofactor>
</comment>
<dbReference type="PROSITE" id="PS01050">
    <property type="entry name" value="YJEF_C_2"/>
    <property type="match status" value="1"/>
</dbReference>
<keyword evidence="8 17" id="KW-0521">NADP</keyword>
<dbReference type="GO" id="GO:0052855">
    <property type="term" value="F:ADP-dependent NAD(P)H-hydrate dehydratase activity"/>
    <property type="evidence" value="ECO:0007669"/>
    <property type="project" value="UniProtKB-UniRule"/>
</dbReference>
<dbReference type="Gene3D" id="3.40.1190.20">
    <property type="match status" value="1"/>
</dbReference>
<reference evidence="22 23" key="1">
    <citation type="submission" date="2016-10" db="EMBL/GenBank/DDBJ databases">
        <authorList>
            <person name="de Groot N.N."/>
        </authorList>
    </citation>
    <scope>NUCLEOTIDE SEQUENCE [LARGE SCALE GENOMIC DNA]</scope>
    <source>
        <strain evidence="22 23">DSM 20117</strain>
    </source>
</reference>
<dbReference type="GO" id="GO:0016301">
    <property type="term" value="F:kinase activity"/>
    <property type="evidence" value="ECO:0007669"/>
    <property type="project" value="UniProtKB-KW"/>
</dbReference>
<dbReference type="AlphaFoldDB" id="A0A1H1F508"/>
<protein>
    <recommendedName>
        <fullName evidence="19">Bifunctional NAD(P)H-hydrate repair enzyme</fullName>
    </recommendedName>
    <alternativeName>
        <fullName evidence="19">Nicotinamide nucleotide repair protein</fullName>
    </alternativeName>
    <domain>
        <recommendedName>
            <fullName evidence="19">ADP-dependent (S)-NAD(P)H-hydrate dehydratase</fullName>
            <ecNumber evidence="19">4.2.1.136</ecNumber>
        </recommendedName>
        <alternativeName>
            <fullName evidence="19">ADP-dependent NAD(P)HX dehydratase</fullName>
        </alternativeName>
    </domain>
    <domain>
        <recommendedName>
            <fullName evidence="19">NAD(P)H-hydrate epimerase</fullName>
            <ecNumber evidence="19">5.1.99.6</ecNumber>
        </recommendedName>
    </domain>
</protein>
<keyword evidence="11 18" id="KW-0413">Isomerase</keyword>
<evidence type="ECO:0000256" key="2">
    <source>
        <dbReference type="ARBA" id="ARBA00000909"/>
    </source>
</evidence>
<dbReference type="EMBL" id="FNKH01000002">
    <property type="protein sequence ID" value="SDQ96092.1"/>
    <property type="molecule type" value="Genomic_DNA"/>
</dbReference>
<dbReference type="SUPFAM" id="SSF64153">
    <property type="entry name" value="YjeF N-terminal domain-like"/>
    <property type="match status" value="1"/>
</dbReference>
<evidence type="ECO:0000256" key="3">
    <source>
        <dbReference type="ARBA" id="ARBA00006001"/>
    </source>
</evidence>
<dbReference type="HAMAP" id="MF_01966">
    <property type="entry name" value="NADHX_epimerase"/>
    <property type="match status" value="1"/>
</dbReference>
<comment type="similarity">
    <text evidence="4 19">In the C-terminal section; belongs to the NnrD/CARKD family.</text>
</comment>
<evidence type="ECO:0000256" key="17">
    <source>
        <dbReference type="HAMAP-Rule" id="MF_01965"/>
    </source>
</evidence>
<dbReference type="InterPro" id="IPR029056">
    <property type="entry name" value="Ribokinase-like"/>
</dbReference>
<dbReference type="EC" id="4.2.1.136" evidence="19"/>
<comment type="cofactor">
    <cofactor evidence="18 19">
        <name>K(+)</name>
        <dbReference type="ChEBI" id="CHEBI:29103"/>
    </cofactor>
    <text evidence="18 19">Binds 1 potassium ion per subunit.</text>
</comment>
<dbReference type="PROSITE" id="PS51383">
    <property type="entry name" value="YJEF_C_3"/>
    <property type="match status" value="1"/>
</dbReference>
<dbReference type="GO" id="GO:0110051">
    <property type="term" value="P:metabolite repair"/>
    <property type="evidence" value="ECO:0007669"/>
    <property type="project" value="TreeGrafter"/>
</dbReference>
<dbReference type="PROSITE" id="PS51385">
    <property type="entry name" value="YJEF_N"/>
    <property type="match status" value="1"/>
</dbReference>
<comment type="similarity">
    <text evidence="3 19">In the N-terminal section; belongs to the NnrE/AIBP family.</text>
</comment>
<sequence length="529" mass="52807">MISAWTGRQIRAAEQPLLDAGHGDRLMATAAHGLANAVLRAVRETRGRVYGARLAVIAGSGNNGGDALFAAATLARKGMSTTAVLTSARSHPQALAAFEKAGGTVLRLAAGGDGAGAGADDSAAAAAGPFVTPDEAAALCSRADALIDGILGTGASGGLRSPAKELVERIIGLDAPALTVACDLPSGVSAETGEVSGPVMPADLTVTFGGTKAGLLTDPAAGLAGRVLTVDIGLGPHLPAPELRRLEPADLADWWPVPQRTSHKYTRGVLGIVAGSAQYPGAALLCTQAAAATGVGMIRYLGPQEICRLVNLSTPEAVCSQGSVGESRVQAWLVGPGATGDRDQQARVRDALASGLPVVADAGALDSLPSDLGPQVILTPHAGELVRILAEQDVEVTREQVEAAPSDFARLGAGLTGATVLLKGATTVISSPSGALFTQDNATPWLAAAGSGDTLAGILGALAATVQRDLLAEAGIAEPDHWAAVAAMAAAVHGIAGTEAAAGGPVAASDISRAVPETVRALLELRQDG</sequence>
<keyword evidence="10 17" id="KW-0520">NAD</keyword>
<evidence type="ECO:0000256" key="4">
    <source>
        <dbReference type="ARBA" id="ARBA00009524"/>
    </source>
</evidence>
<evidence type="ECO:0000313" key="22">
    <source>
        <dbReference type="EMBL" id="SDQ96092.1"/>
    </source>
</evidence>
<name>A0A1H1F508_9MICC</name>
<evidence type="ECO:0000256" key="1">
    <source>
        <dbReference type="ARBA" id="ARBA00000013"/>
    </source>
</evidence>
<evidence type="ECO:0000256" key="13">
    <source>
        <dbReference type="ARBA" id="ARBA00023268"/>
    </source>
</evidence>
<dbReference type="Gene3D" id="3.40.50.10260">
    <property type="entry name" value="YjeF N-terminal domain"/>
    <property type="match status" value="1"/>
</dbReference>
<comment type="catalytic activity">
    <reaction evidence="16 17 19">
        <text>(6S)-NADPHX + ADP = AMP + phosphate + NADPH + H(+)</text>
        <dbReference type="Rhea" id="RHEA:32235"/>
        <dbReference type="ChEBI" id="CHEBI:15378"/>
        <dbReference type="ChEBI" id="CHEBI:43474"/>
        <dbReference type="ChEBI" id="CHEBI:57783"/>
        <dbReference type="ChEBI" id="CHEBI:64076"/>
        <dbReference type="ChEBI" id="CHEBI:456215"/>
        <dbReference type="ChEBI" id="CHEBI:456216"/>
        <dbReference type="EC" id="4.2.1.136"/>
    </reaction>
</comment>
<dbReference type="Pfam" id="PF03853">
    <property type="entry name" value="YjeF_N"/>
    <property type="match status" value="1"/>
</dbReference>
<comment type="function">
    <text evidence="14 19">Bifunctional enzyme that catalyzes the epimerization of the S- and R-forms of NAD(P)HX and the dehydration of the S-form of NAD(P)HX at the expense of ADP, which is converted to AMP. This allows the repair of both epimers of NAD(P)HX, a damaged form of NAD(P)H that is a result of enzymatic or heat-dependent hydration.</text>
</comment>
<dbReference type="Proteomes" id="UP000181917">
    <property type="component" value="Unassembled WGS sequence"/>
</dbReference>
<keyword evidence="12 17" id="KW-0456">Lyase</keyword>
<gene>
    <name evidence="17" type="primary">nnrD</name>
    <name evidence="18" type="synonym">nnrE</name>
    <name evidence="22" type="ORF">SAMN04489742_3259</name>
</gene>
<dbReference type="SUPFAM" id="SSF53613">
    <property type="entry name" value="Ribokinase-like"/>
    <property type="match status" value="1"/>
</dbReference>
<keyword evidence="7 17" id="KW-0067">ATP-binding</keyword>
<feature type="binding site" evidence="18">
    <location>
        <position position="186"/>
    </location>
    <ligand>
        <name>K(+)</name>
        <dbReference type="ChEBI" id="CHEBI:29103"/>
    </ligand>
</feature>
<dbReference type="STRING" id="37928.SAMN04489742_3259"/>
<dbReference type="Pfam" id="PF01256">
    <property type="entry name" value="Carb_kinase"/>
    <property type="match status" value="1"/>
</dbReference>
<dbReference type="GO" id="GO:0046496">
    <property type="term" value="P:nicotinamide nucleotide metabolic process"/>
    <property type="evidence" value="ECO:0007669"/>
    <property type="project" value="UniProtKB-UniRule"/>
</dbReference>
<dbReference type="RefSeq" id="WP_074701354.1">
    <property type="nucleotide sequence ID" value="NZ_CP018863.1"/>
</dbReference>